<evidence type="ECO:0000313" key="4">
    <source>
        <dbReference type="Proteomes" id="UP000184267"/>
    </source>
</evidence>
<dbReference type="AlphaFoldDB" id="A0A1M2VUJ3"/>
<dbReference type="STRING" id="154538.A0A1M2VUJ3"/>
<feature type="compositionally biased region" description="Low complexity" evidence="1">
    <location>
        <begin position="76"/>
        <end position="85"/>
    </location>
</feature>
<feature type="region of interest" description="Disordered" evidence="1">
    <location>
        <begin position="14"/>
        <end position="127"/>
    </location>
</feature>
<dbReference type="Proteomes" id="UP000184267">
    <property type="component" value="Unassembled WGS sequence"/>
</dbReference>
<feature type="compositionally biased region" description="Low complexity" evidence="1">
    <location>
        <begin position="41"/>
        <end position="68"/>
    </location>
</feature>
<keyword evidence="2" id="KW-0472">Membrane</keyword>
<feature type="non-terminal residue" evidence="3">
    <location>
        <position position="1"/>
    </location>
</feature>
<reference evidence="3 4" key="1">
    <citation type="submission" date="2016-10" db="EMBL/GenBank/DDBJ databases">
        <title>Genome sequence of the basidiomycete white-rot fungus Trametes pubescens.</title>
        <authorList>
            <person name="Makela M.R."/>
            <person name="Granchi Z."/>
            <person name="Peng M."/>
            <person name="De Vries R.P."/>
            <person name="Grigoriev I."/>
            <person name="Riley R."/>
            <person name="Hilden K."/>
        </authorList>
    </citation>
    <scope>NUCLEOTIDE SEQUENCE [LARGE SCALE GENOMIC DNA]</scope>
    <source>
        <strain evidence="3 4">FBCC735</strain>
    </source>
</reference>
<feature type="compositionally biased region" description="Polar residues" evidence="1">
    <location>
        <begin position="14"/>
        <end position="32"/>
    </location>
</feature>
<sequence>RRCPESDVLQFSQEMEGCNNNVPDPTTTTQTFVPILPPPSTTTTKTAAVASPPTTDTTPTSLPTQTATHNAPVPSPTNTSGSTGSEDGNPPIGISSSTPRGTAISTSGLHTMSSSPAPLSTDGTSAYTSSGISSAVMAAMPASPEPPVSSSSVTPLITSDSGSHETSPKVTITLSAVLGVFSLTTIVLAAVFCVRRRRRRRRGHVAAPIRLIETTQGVDQDSTWERKGEHEASTENIHLAAAGQCSSPTASTRVPSRPLSNHASDSDNGRVISLTTTPQSPQSDTGGSARPLLPRIVCDSPRDTTPAIGEEMPSLRRASSIQHGSDMWSRDGVVGETTQAHRETLDIGKLAGSGFRKRAAFMRGDVDKPSMVIDDGASSERRRRLSLPAIPTAQPLSPTPPPQLEGTTASSARLSMGASGTRFVPVMVLMEVREDAELEEHDQPPPYQPRS</sequence>
<feature type="compositionally biased region" description="Low complexity" evidence="1">
    <location>
        <begin position="140"/>
        <end position="153"/>
    </location>
</feature>
<feature type="region of interest" description="Disordered" evidence="1">
    <location>
        <begin position="240"/>
        <end position="309"/>
    </location>
</feature>
<feature type="region of interest" description="Disordered" evidence="1">
    <location>
        <begin position="140"/>
        <end position="167"/>
    </location>
</feature>
<comment type="caution">
    <text evidence="3">The sequence shown here is derived from an EMBL/GenBank/DDBJ whole genome shotgun (WGS) entry which is preliminary data.</text>
</comment>
<proteinExistence type="predicted"/>
<protein>
    <submittedName>
        <fullName evidence="3">Uncharacterized protein</fullName>
    </submittedName>
</protein>
<keyword evidence="2" id="KW-0812">Transmembrane</keyword>
<feature type="region of interest" description="Disordered" evidence="1">
    <location>
        <begin position="369"/>
        <end position="416"/>
    </location>
</feature>
<feature type="compositionally biased region" description="Polar residues" evidence="1">
    <location>
        <begin position="244"/>
        <end position="263"/>
    </location>
</feature>
<gene>
    <name evidence="3" type="ORF">TRAPUB_12226</name>
</gene>
<feature type="compositionally biased region" description="Polar residues" evidence="1">
    <location>
        <begin position="94"/>
        <end position="127"/>
    </location>
</feature>
<keyword evidence="2" id="KW-1133">Transmembrane helix</keyword>
<dbReference type="EMBL" id="MNAD01000664">
    <property type="protein sequence ID" value="OJT11273.1"/>
    <property type="molecule type" value="Genomic_DNA"/>
</dbReference>
<feature type="compositionally biased region" description="Polar residues" evidence="1">
    <location>
        <begin position="273"/>
        <end position="286"/>
    </location>
</feature>
<feature type="transmembrane region" description="Helical" evidence="2">
    <location>
        <begin position="172"/>
        <end position="194"/>
    </location>
</feature>
<evidence type="ECO:0000256" key="2">
    <source>
        <dbReference type="SAM" id="Phobius"/>
    </source>
</evidence>
<evidence type="ECO:0000313" key="3">
    <source>
        <dbReference type="EMBL" id="OJT11273.1"/>
    </source>
</evidence>
<keyword evidence="4" id="KW-1185">Reference proteome</keyword>
<accession>A0A1M2VUJ3</accession>
<evidence type="ECO:0000256" key="1">
    <source>
        <dbReference type="SAM" id="MobiDB-lite"/>
    </source>
</evidence>
<name>A0A1M2VUJ3_TRAPU</name>
<organism evidence="3 4">
    <name type="scientific">Trametes pubescens</name>
    <name type="common">White-rot fungus</name>
    <dbReference type="NCBI Taxonomy" id="154538"/>
    <lineage>
        <taxon>Eukaryota</taxon>
        <taxon>Fungi</taxon>
        <taxon>Dikarya</taxon>
        <taxon>Basidiomycota</taxon>
        <taxon>Agaricomycotina</taxon>
        <taxon>Agaricomycetes</taxon>
        <taxon>Polyporales</taxon>
        <taxon>Polyporaceae</taxon>
        <taxon>Trametes</taxon>
    </lineage>
</organism>